<reference evidence="2" key="1">
    <citation type="submission" date="2020-01" db="EMBL/GenBank/DDBJ databases">
        <authorList>
            <consortium name="DOE Joint Genome Institute"/>
            <person name="Haridas S."/>
            <person name="Albert R."/>
            <person name="Binder M."/>
            <person name="Bloem J."/>
            <person name="Labutti K."/>
            <person name="Salamov A."/>
            <person name="Andreopoulos B."/>
            <person name="Baker S.E."/>
            <person name="Barry K."/>
            <person name="Bills G."/>
            <person name="Bluhm B.H."/>
            <person name="Cannon C."/>
            <person name="Castanera R."/>
            <person name="Culley D.E."/>
            <person name="Daum C."/>
            <person name="Ezra D."/>
            <person name="Gonzalez J.B."/>
            <person name="Henrissat B."/>
            <person name="Kuo A."/>
            <person name="Liang C."/>
            <person name="Lipzen A."/>
            <person name="Lutzoni F."/>
            <person name="Magnuson J."/>
            <person name="Mondo S."/>
            <person name="Nolan M."/>
            <person name="Ohm R."/>
            <person name="Pangilinan J."/>
            <person name="Park H.-J."/>
            <person name="Ramirez L."/>
            <person name="Alfaro M."/>
            <person name="Sun H."/>
            <person name="Tritt A."/>
            <person name="Yoshinaga Y."/>
            <person name="Zwiers L.-H."/>
            <person name="Turgeon B.G."/>
            <person name="Goodwin S.B."/>
            <person name="Spatafora J.W."/>
            <person name="Crous P.W."/>
            <person name="Grigoriev I.V."/>
        </authorList>
    </citation>
    <scope>NUCLEOTIDE SEQUENCE</scope>
    <source>
        <strain evidence="2">IPT5</strain>
    </source>
</reference>
<gene>
    <name evidence="2" type="ORF">T440DRAFT_464748</name>
</gene>
<name>A0A6A7BGF3_9PLEO</name>
<dbReference type="InterPro" id="IPR029063">
    <property type="entry name" value="SAM-dependent_MTases_sf"/>
</dbReference>
<feature type="chain" id="PRO_5025522622" evidence="1">
    <location>
        <begin position="23"/>
        <end position="148"/>
    </location>
</feature>
<dbReference type="EMBL" id="MU006292">
    <property type="protein sequence ID" value="KAF2854606.1"/>
    <property type="molecule type" value="Genomic_DNA"/>
</dbReference>
<proteinExistence type="predicted"/>
<dbReference type="AlphaFoldDB" id="A0A6A7BGF3"/>
<feature type="signal peptide" evidence="1">
    <location>
        <begin position="1"/>
        <end position="22"/>
    </location>
</feature>
<keyword evidence="3" id="KW-1185">Reference proteome</keyword>
<accession>A0A6A7BGF3</accession>
<evidence type="ECO:0000256" key="1">
    <source>
        <dbReference type="SAM" id="SignalP"/>
    </source>
</evidence>
<keyword evidence="1" id="KW-0732">Signal</keyword>
<evidence type="ECO:0000313" key="2">
    <source>
        <dbReference type="EMBL" id="KAF2854606.1"/>
    </source>
</evidence>
<dbReference type="OrthoDB" id="184880at2759"/>
<organism evidence="2 3">
    <name type="scientific">Plenodomus tracheiphilus IPT5</name>
    <dbReference type="NCBI Taxonomy" id="1408161"/>
    <lineage>
        <taxon>Eukaryota</taxon>
        <taxon>Fungi</taxon>
        <taxon>Dikarya</taxon>
        <taxon>Ascomycota</taxon>
        <taxon>Pezizomycotina</taxon>
        <taxon>Dothideomycetes</taxon>
        <taxon>Pleosporomycetidae</taxon>
        <taxon>Pleosporales</taxon>
        <taxon>Pleosporineae</taxon>
        <taxon>Leptosphaeriaceae</taxon>
        <taxon>Plenodomus</taxon>
    </lineage>
</organism>
<sequence length="148" mass="16343">MHAICSLTLAFAGTWLTDLARTLNTGRTDLKLHGMDLGSTLFRLDAELDIRKHDLRSPVTDSWGWKSNFDLVHQRLLVCGIGKEEWSGVILNLADLVKPDGVLYEPTHLASFGQQLRGPCAILNALRCSTITETEALNANVCKAQLLE</sequence>
<dbReference type="SUPFAM" id="SSF53335">
    <property type="entry name" value="S-adenosyl-L-methionine-dependent methyltransferases"/>
    <property type="match status" value="1"/>
</dbReference>
<dbReference type="Proteomes" id="UP000799423">
    <property type="component" value="Unassembled WGS sequence"/>
</dbReference>
<evidence type="ECO:0000313" key="3">
    <source>
        <dbReference type="Proteomes" id="UP000799423"/>
    </source>
</evidence>
<protein>
    <submittedName>
        <fullName evidence="2">Uncharacterized protein</fullName>
    </submittedName>
</protein>